<dbReference type="SUPFAM" id="SSF69318">
    <property type="entry name" value="Integrin alpha N-terminal domain"/>
    <property type="match status" value="1"/>
</dbReference>
<accession>A0A0L0D6P7</accession>
<protein>
    <submittedName>
        <fullName evidence="3">Uncharacterized protein</fullName>
    </submittedName>
</protein>
<proteinExistence type="predicted"/>
<keyword evidence="2" id="KW-0472">Membrane</keyword>
<evidence type="ECO:0000256" key="2">
    <source>
        <dbReference type="SAM" id="Phobius"/>
    </source>
</evidence>
<keyword evidence="2" id="KW-1133">Transmembrane helix</keyword>
<dbReference type="AlphaFoldDB" id="A0A0L0D6P7"/>
<feature type="compositionally biased region" description="Pro residues" evidence="1">
    <location>
        <begin position="337"/>
        <end position="364"/>
    </location>
</feature>
<sequence length="427" mass="44578">MDLLLGSSVQIEVAINSEAGNKGKSWPVLMVGDSFDGSLNAACLGVLTSSGWPDIIAVKDGTGIEYYRNNEGSFGDSSVIISASLQPTWIGALQISVPYPGAPSQDLVLLGHETGGLKALAWMRNTYGNGTGFGAPLVALAAQALSPPIFADMDGDGLDDIVIHGVETANNLHTVWIIRNTGSGELKPPTMAHQVQEGVTITAVTAGKFSQAGKLTLPGLILATSVNIVRLEQISPLQFAIRETISDLDSHHEVVAMATIDEGTLEIDSIAFATANLSTVAWAQRRGSGGSWVVDVLPGELNGIVQLQTGRIFNQGSRDIVAVTATRVVGYEAIAVPSPPPPPASPPPPPPAPTSPTTPPPPPPSHGAGALVWIILTACLVIIIAVTALIIVRRNRRAAYLHESAPLIDPHAGYDDSYYAINAASRA</sequence>
<organism evidence="3 4">
    <name type="scientific">Thecamonas trahens ATCC 50062</name>
    <dbReference type="NCBI Taxonomy" id="461836"/>
    <lineage>
        <taxon>Eukaryota</taxon>
        <taxon>Apusozoa</taxon>
        <taxon>Apusomonadida</taxon>
        <taxon>Apusomonadidae</taxon>
        <taxon>Thecamonas</taxon>
    </lineage>
</organism>
<feature type="transmembrane region" description="Helical" evidence="2">
    <location>
        <begin position="370"/>
        <end position="392"/>
    </location>
</feature>
<keyword evidence="2" id="KW-0812">Transmembrane</keyword>
<evidence type="ECO:0000256" key="1">
    <source>
        <dbReference type="SAM" id="MobiDB-lite"/>
    </source>
</evidence>
<dbReference type="RefSeq" id="XP_013760249.1">
    <property type="nucleotide sequence ID" value="XM_013904795.1"/>
</dbReference>
<name>A0A0L0D6P7_THETB</name>
<gene>
    <name evidence="3" type="ORF">AMSG_03411</name>
</gene>
<dbReference type="GeneID" id="25563019"/>
<evidence type="ECO:0000313" key="3">
    <source>
        <dbReference type="EMBL" id="KNC46978.1"/>
    </source>
</evidence>
<reference evidence="3 4" key="1">
    <citation type="submission" date="2010-05" db="EMBL/GenBank/DDBJ databases">
        <title>The Genome Sequence of Thecamonas trahens ATCC 50062.</title>
        <authorList>
            <consortium name="The Broad Institute Genome Sequencing Platform"/>
            <person name="Russ C."/>
            <person name="Cuomo C."/>
            <person name="Shea T."/>
            <person name="Young S.K."/>
            <person name="Zeng Q."/>
            <person name="Koehrsen M."/>
            <person name="Haas B."/>
            <person name="Borodovsky M."/>
            <person name="Guigo R."/>
            <person name="Alvarado L."/>
            <person name="Berlin A."/>
            <person name="Bochicchio J."/>
            <person name="Borenstein D."/>
            <person name="Chapman S."/>
            <person name="Chen Z."/>
            <person name="Freedman E."/>
            <person name="Gellesch M."/>
            <person name="Goldberg J."/>
            <person name="Griggs A."/>
            <person name="Gujja S."/>
            <person name="Heilman E."/>
            <person name="Heiman D."/>
            <person name="Hepburn T."/>
            <person name="Howarth C."/>
            <person name="Jen D."/>
            <person name="Larson L."/>
            <person name="Mehta T."/>
            <person name="Park D."/>
            <person name="Pearson M."/>
            <person name="Roberts A."/>
            <person name="Saif S."/>
            <person name="Shenoy N."/>
            <person name="Sisk P."/>
            <person name="Stolte C."/>
            <person name="Sykes S."/>
            <person name="Thomson T."/>
            <person name="Walk T."/>
            <person name="White J."/>
            <person name="Yandava C."/>
            <person name="Burger G."/>
            <person name="Gray M.W."/>
            <person name="Holland P.W.H."/>
            <person name="King N."/>
            <person name="Lang F.B.F."/>
            <person name="Roger A.J."/>
            <person name="Ruiz-Trillo I."/>
            <person name="Lander E."/>
            <person name="Nusbaum C."/>
        </authorList>
    </citation>
    <scope>NUCLEOTIDE SEQUENCE [LARGE SCALE GENOMIC DNA]</scope>
    <source>
        <strain evidence="3 4">ATCC 50062</strain>
    </source>
</reference>
<feature type="region of interest" description="Disordered" evidence="1">
    <location>
        <begin position="336"/>
        <end position="364"/>
    </location>
</feature>
<dbReference type="InterPro" id="IPR028994">
    <property type="entry name" value="Integrin_alpha_N"/>
</dbReference>
<evidence type="ECO:0000313" key="4">
    <source>
        <dbReference type="Proteomes" id="UP000054408"/>
    </source>
</evidence>
<dbReference type="Proteomes" id="UP000054408">
    <property type="component" value="Unassembled WGS sequence"/>
</dbReference>
<dbReference type="EMBL" id="GL349444">
    <property type="protein sequence ID" value="KNC46978.1"/>
    <property type="molecule type" value="Genomic_DNA"/>
</dbReference>
<keyword evidence="4" id="KW-1185">Reference proteome</keyword>